<reference evidence="1 2" key="1">
    <citation type="submission" date="2016-12" db="EMBL/GenBank/DDBJ databases">
        <title>Study of bacterial adaptation to deep sea.</title>
        <authorList>
            <person name="Song J."/>
            <person name="Yoshizawa S."/>
            <person name="Kogure K."/>
        </authorList>
    </citation>
    <scope>NUCLEOTIDE SEQUENCE [LARGE SCALE GENOMIC DNA]</scope>
    <source>
        <strain evidence="1 2">SAORIC-165</strain>
    </source>
</reference>
<dbReference type="EMBL" id="MQWA01000001">
    <property type="protein sequence ID" value="PQJ29327.1"/>
    <property type="molecule type" value="Genomic_DNA"/>
</dbReference>
<organism evidence="1 2">
    <name type="scientific">Rubritalea profundi</name>
    <dbReference type="NCBI Taxonomy" id="1658618"/>
    <lineage>
        <taxon>Bacteria</taxon>
        <taxon>Pseudomonadati</taxon>
        <taxon>Verrucomicrobiota</taxon>
        <taxon>Verrucomicrobiia</taxon>
        <taxon>Verrucomicrobiales</taxon>
        <taxon>Rubritaleaceae</taxon>
        <taxon>Rubritalea</taxon>
    </lineage>
</organism>
<sequence length="163" mass="18383">MDAAVKAYEKGAYGEATSSLQQAIVYVNQKKSETLKPFFPDTIGNLKGEKSKVDNALYNAAGTMLHRQYTNGNARCRVQLALDSPLMAQFGSYINNPQMASAMGLQTRRVNGTKLMFKEKDQSVIMIYNNRFFIQISNTRNLNEQQVLEVLKGLNFEVLKNFK</sequence>
<dbReference type="Proteomes" id="UP000239907">
    <property type="component" value="Unassembled WGS sequence"/>
</dbReference>
<protein>
    <submittedName>
        <fullName evidence="1">Uncharacterized protein</fullName>
    </submittedName>
</protein>
<dbReference type="AlphaFoldDB" id="A0A2S7U492"/>
<dbReference type="RefSeq" id="WP_105043827.1">
    <property type="nucleotide sequence ID" value="NZ_MQWA01000001.1"/>
</dbReference>
<evidence type="ECO:0000313" key="2">
    <source>
        <dbReference type="Proteomes" id="UP000239907"/>
    </source>
</evidence>
<comment type="caution">
    <text evidence="1">The sequence shown here is derived from an EMBL/GenBank/DDBJ whole genome shotgun (WGS) entry which is preliminary data.</text>
</comment>
<dbReference type="OrthoDB" id="5420556at2"/>
<proteinExistence type="predicted"/>
<evidence type="ECO:0000313" key="1">
    <source>
        <dbReference type="EMBL" id="PQJ29327.1"/>
    </source>
</evidence>
<keyword evidence="2" id="KW-1185">Reference proteome</keyword>
<gene>
    <name evidence="1" type="ORF">BSZ32_13085</name>
</gene>
<name>A0A2S7U492_9BACT</name>
<accession>A0A2S7U492</accession>